<keyword evidence="4" id="KW-1185">Reference proteome</keyword>
<dbReference type="GO" id="GO:0050355">
    <property type="term" value="F:inorganic triphosphate phosphatase activity"/>
    <property type="evidence" value="ECO:0007669"/>
    <property type="project" value="InterPro"/>
</dbReference>
<dbReference type="CDD" id="cd07756">
    <property type="entry name" value="CYTH-like_Pase_CHAD"/>
    <property type="match status" value="1"/>
</dbReference>
<dbReference type="EMBL" id="FOLO01000009">
    <property type="protein sequence ID" value="SFC44632.1"/>
    <property type="molecule type" value="Genomic_DNA"/>
</dbReference>
<dbReference type="STRING" id="1123010.SAMN02745724_01687"/>
<name>A0A1I1J9G9_9GAMM</name>
<dbReference type="PROSITE" id="PS51708">
    <property type="entry name" value="CHAD"/>
    <property type="match status" value="1"/>
</dbReference>
<dbReference type="PANTHER" id="PTHR39569:SF1">
    <property type="entry name" value="INORGANIC TRIPHOSPHATASE"/>
    <property type="match status" value="1"/>
</dbReference>
<dbReference type="SMART" id="SM01118">
    <property type="entry name" value="CYTH"/>
    <property type="match status" value="1"/>
</dbReference>
<gene>
    <name evidence="3" type="ORF">SAMN02745724_01687</name>
</gene>
<dbReference type="PANTHER" id="PTHR39569">
    <property type="entry name" value="INORGANIC TRIPHOSPHATASE"/>
    <property type="match status" value="1"/>
</dbReference>
<feature type="domain" description="CHAD" evidence="2">
    <location>
        <begin position="232"/>
        <end position="496"/>
    </location>
</feature>
<accession>A0A1I1J9G9</accession>
<dbReference type="InterPro" id="IPR033469">
    <property type="entry name" value="CYTH-like_dom_sf"/>
</dbReference>
<dbReference type="InterPro" id="IPR007899">
    <property type="entry name" value="CHAD_dom"/>
</dbReference>
<evidence type="ECO:0000259" key="1">
    <source>
        <dbReference type="PROSITE" id="PS51707"/>
    </source>
</evidence>
<proteinExistence type="predicted"/>
<dbReference type="AlphaFoldDB" id="A0A1I1J9G9"/>
<dbReference type="SUPFAM" id="SSF55154">
    <property type="entry name" value="CYTH-like phosphatases"/>
    <property type="match status" value="1"/>
</dbReference>
<evidence type="ECO:0000313" key="3">
    <source>
        <dbReference type="EMBL" id="SFC44632.1"/>
    </source>
</evidence>
<dbReference type="InterPro" id="IPR023577">
    <property type="entry name" value="CYTH_domain"/>
</dbReference>
<organism evidence="3 4">
    <name type="scientific">Pseudoalteromonas denitrificans DSM 6059</name>
    <dbReference type="NCBI Taxonomy" id="1123010"/>
    <lineage>
        <taxon>Bacteria</taxon>
        <taxon>Pseudomonadati</taxon>
        <taxon>Pseudomonadota</taxon>
        <taxon>Gammaproteobacteria</taxon>
        <taxon>Alteromonadales</taxon>
        <taxon>Pseudoalteromonadaceae</taxon>
        <taxon>Pseudoalteromonas</taxon>
    </lineage>
</organism>
<feature type="domain" description="CYTH" evidence="1">
    <location>
        <begin position="7"/>
        <end position="216"/>
    </location>
</feature>
<sequence>MDTEKTDIEIELKFLVSDNVIAQIPAIITEFAKKVINKPSRNLQNAYFDTANRELRALDIGLRTRCFTGETCNDNQCEQTIKLAGQVIGGLHQRPEFNLPLEGKRPDLSLFGANIWPHGMQVDVINKNIYPIFSTHFIRRTWILETESGSKIELVLDKGEISASKQVTPICEVEMELVSGSRADLFILAKKLLDRSEVRLGLYSKAARGYMLADNKPLVAETKLSYVSLIKNSSLEQAFESCLQHGIQFVQKHEQCYFDNPALHTLKRINDGVSLIKHVFTLFSSILNKDKLLPLLSELKWLLSELSWVETAVQLKNYTSKKHAYYKKIKNAPELTQVIDSLKLQHPDVVKMHQVFTSARYNHLILNLTIFLVENGWKSQWNANQLQVADQKVIDKAASLFESDWNEMQNLMRSEQEISESSYIAQKEKLERNLLSGCCLGSLFNEGLREEFRTPWLDIIHGIDELNTLDYLKRLCTEQHDDSLNKIQTWLTQKSTNLLLAMEQSRLATFKLVPYWR</sequence>
<dbReference type="Gene3D" id="2.40.320.10">
    <property type="entry name" value="Hypothetical Protein Pfu-838710-001"/>
    <property type="match status" value="1"/>
</dbReference>
<dbReference type="GO" id="GO:0046872">
    <property type="term" value="F:metal ion binding"/>
    <property type="evidence" value="ECO:0007669"/>
    <property type="project" value="TreeGrafter"/>
</dbReference>
<dbReference type="Pfam" id="PF01928">
    <property type="entry name" value="CYTH"/>
    <property type="match status" value="1"/>
</dbReference>
<evidence type="ECO:0000313" key="4">
    <source>
        <dbReference type="Proteomes" id="UP000198862"/>
    </source>
</evidence>
<dbReference type="PROSITE" id="PS51707">
    <property type="entry name" value="CYTH"/>
    <property type="match status" value="1"/>
</dbReference>
<dbReference type="OrthoDB" id="3034217at2"/>
<protein>
    <submittedName>
        <fullName evidence="3">Triphosphatase</fullName>
    </submittedName>
</protein>
<evidence type="ECO:0000259" key="2">
    <source>
        <dbReference type="PROSITE" id="PS51708"/>
    </source>
</evidence>
<reference evidence="3 4" key="1">
    <citation type="submission" date="2016-10" db="EMBL/GenBank/DDBJ databases">
        <authorList>
            <person name="de Groot N.N."/>
        </authorList>
    </citation>
    <scope>NUCLEOTIDE SEQUENCE [LARGE SCALE GENOMIC DNA]</scope>
    <source>
        <strain evidence="3 4">DSM 6059</strain>
    </source>
</reference>
<dbReference type="Proteomes" id="UP000198862">
    <property type="component" value="Unassembled WGS sequence"/>
</dbReference>
<dbReference type="InterPro" id="IPR039013">
    <property type="entry name" value="YgiF"/>
</dbReference>